<evidence type="ECO:0000256" key="1">
    <source>
        <dbReference type="SAM" id="SignalP"/>
    </source>
</evidence>
<name>A0A4S4NKS9_9BACT</name>
<dbReference type="Proteomes" id="UP000308528">
    <property type="component" value="Unassembled WGS sequence"/>
</dbReference>
<dbReference type="OrthoDB" id="1493320at2"/>
<organism evidence="2 3">
    <name type="scientific">Neolewinella litorea</name>
    <dbReference type="NCBI Taxonomy" id="2562452"/>
    <lineage>
        <taxon>Bacteria</taxon>
        <taxon>Pseudomonadati</taxon>
        <taxon>Bacteroidota</taxon>
        <taxon>Saprospiria</taxon>
        <taxon>Saprospirales</taxon>
        <taxon>Lewinellaceae</taxon>
        <taxon>Neolewinella</taxon>
    </lineage>
</organism>
<accession>A0A4S4NKS9</accession>
<dbReference type="RefSeq" id="WP_136457809.1">
    <property type="nucleotide sequence ID" value="NZ_SRSF01000002.1"/>
</dbReference>
<dbReference type="AlphaFoldDB" id="A0A4S4NKS9"/>
<evidence type="ECO:0000313" key="3">
    <source>
        <dbReference type="Proteomes" id="UP000308528"/>
    </source>
</evidence>
<sequence>MPAAHILFFLLFAASLPAQIDLPPDFLWRLDSLDIRFTPPLDSDFRETTLRGDNRWLEEHYAMSSRREKLELRFHILPEHEGDRYYQLPHLAATTLAMNLGSNDEDAVTAVHSFDEEELALYGADWARMYTFRPKRSFSDKEQAQLIALYRSGRGLAYTILLFDKAPDTLEGRQLSLRFR</sequence>
<keyword evidence="3" id="KW-1185">Reference proteome</keyword>
<feature type="chain" id="PRO_5020961949" evidence="1">
    <location>
        <begin position="21"/>
        <end position="180"/>
    </location>
</feature>
<reference evidence="2 3" key="1">
    <citation type="submission" date="2019-04" db="EMBL/GenBank/DDBJ databases">
        <title>Lewinella litorea sp. nov., isolated from a marine sand.</title>
        <authorList>
            <person name="Yoon J.-H."/>
        </authorList>
    </citation>
    <scope>NUCLEOTIDE SEQUENCE [LARGE SCALE GENOMIC DNA]</scope>
    <source>
        <strain evidence="2 3">HSMS-39</strain>
    </source>
</reference>
<protein>
    <submittedName>
        <fullName evidence="2">Uncharacterized protein</fullName>
    </submittedName>
</protein>
<comment type="caution">
    <text evidence="2">The sequence shown here is derived from an EMBL/GenBank/DDBJ whole genome shotgun (WGS) entry which is preliminary data.</text>
</comment>
<gene>
    <name evidence="2" type="ORF">E4021_07095</name>
</gene>
<feature type="signal peptide" evidence="1">
    <location>
        <begin position="1"/>
        <end position="20"/>
    </location>
</feature>
<keyword evidence="1" id="KW-0732">Signal</keyword>
<proteinExistence type="predicted"/>
<dbReference type="EMBL" id="SRSF01000002">
    <property type="protein sequence ID" value="THH40494.1"/>
    <property type="molecule type" value="Genomic_DNA"/>
</dbReference>
<evidence type="ECO:0000313" key="2">
    <source>
        <dbReference type="EMBL" id="THH40494.1"/>
    </source>
</evidence>